<dbReference type="Pfam" id="PF01494">
    <property type="entry name" value="FAD_binding_3"/>
    <property type="match status" value="1"/>
</dbReference>
<evidence type="ECO:0000256" key="5">
    <source>
        <dbReference type="ARBA" id="ARBA00023033"/>
    </source>
</evidence>
<dbReference type="Gene3D" id="3.50.50.60">
    <property type="entry name" value="FAD/NAD(P)-binding domain"/>
    <property type="match status" value="1"/>
</dbReference>
<keyword evidence="5" id="KW-0503">Monooxygenase</keyword>
<dbReference type="SUPFAM" id="SSF51905">
    <property type="entry name" value="FAD/NAD(P)-binding domain"/>
    <property type="match status" value="1"/>
</dbReference>
<keyword evidence="9" id="KW-1185">Reference proteome</keyword>
<dbReference type="PANTHER" id="PTHR47178">
    <property type="entry name" value="MONOOXYGENASE, FAD-BINDING"/>
    <property type="match status" value="1"/>
</dbReference>
<evidence type="ECO:0000259" key="7">
    <source>
        <dbReference type="Pfam" id="PF01494"/>
    </source>
</evidence>
<evidence type="ECO:0000256" key="1">
    <source>
        <dbReference type="ARBA" id="ARBA00001974"/>
    </source>
</evidence>
<evidence type="ECO:0000256" key="6">
    <source>
        <dbReference type="SAM" id="MobiDB-lite"/>
    </source>
</evidence>
<feature type="domain" description="FAD-binding" evidence="7">
    <location>
        <begin position="141"/>
        <end position="364"/>
    </location>
</feature>
<proteinExistence type="predicted"/>
<feature type="compositionally biased region" description="Basic and acidic residues" evidence="6">
    <location>
        <begin position="394"/>
        <end position="405"/>
    </location>
</feature>
<protein>
    <recommendedName>
        <fullName evidence="7">FAD-binding domain-containing protein</fullName>
    </recommendedName>
</protein>
<dbReference type="InterPro" id="IPR036188">
    <property type="entry name" value="FAD/NAD-bd_sf"/>
</dbReference>
<dbReference type="PANTHER" id="PTHR47178:SF2">
    <property type="entry name" value="FAD-BINDING DOMAIN-CONTAINING PROTEIN"/>
    <property type="match status" value="1"/>
</dbReference>
<feature type="region of interest" description="Disordered" evidence="6">
    <location>
        <begin position="384"/>
        <end position="405"/>
    </location>
</feature>
<keyword evidence="3" id="KW-0274">FAD</keyword>
<reference evidence="8 9" key="1">
    <citation type="journal article" date="2021" name="Nat. Commun.">
        <title>Genetic determinants of endophytism in the Arabidopsis root mycobiome.</title>
        <authorList>
            <person name="Mesny F."/>
            <person name="Miyauchi S."/>
            <person name="Thiergart T."/>
            <person name="Pickel B."/>
            <person name="Atanasova L."/>
            <person name="Karlsson M."/>
            <person name="Huettel B."/>
            <person name="Barry K.W."/>
            <person name="Haridas S."/>
            <person name="Chen C."/>
            <person name="Bauer D."/>
            <person name="Andreopoulos W."/>
            <person name="Pangilinan J."/>
            <person name="LaButti K."/>
            <person name="Riley R."/>
            <person name="Lipzen A."/>
            <person name="Clum A."/>
            <person name="Drula E."/>
            <person name="Henrissat B."/>
            <person name="Kohler A."/>
            <person name="Grigoriev I.V."/>
            <person name="Martin F.M."/>
            <person name="Hacquard S."/>
        </authorList>
    </citation>
    <scope>NUCLEOTIDE SEQUENCE [LARGE SCALE GENOMIC DNA]</scope>
    <source>
        <strain evidence="8 9">MPI-SDFR-AT-0080</strain>
    </source>
</reference>
<evidence type="ECO:0000313" key="8">
    <source>
        <dbReference type="EMBL" id="KAH7051194.1"/>
    </source>
</evidence>
<accession>A0ABQ8GBX8</accession>
<name>A0ABQ8GBX8_9PEZI</name>
<evidence type="ECO:0000256" key="3">
    <source>
        <dbReference type="ARBA" id="ARBA00022827"/>
    </source>
</evidence>
<dbReference type="EMBL" id="JAGTJR010000012">
    <property type="protein sequence ID" value="KAH7051194.1"/>
    <property type="molecule type" value="Genomic_DNA"/>
</dbReference>
<dbReference type="InterPro" id="IPR002938">
    <property type="entry name" value="FAD-bd"/>
</dbReference>
<evidence type="ECO:0000313" key="9">
    <source>
        <dbReference type="Proteomes" id="UP000774617"/>
    </source>
</evidence>
<keyword evidence="4" id="KW-0560">Oxidoreductase</keyword>
<sequence>MASNQGPHVLVIGAGIAGLLIAQGLKKHNIPCTVYEAEPSASHYRPREWGMSVQWGLQLLQDCLPDDMYKRLHTAAVDPYFEPPDPGILPTYNGATGELLKNVPLLRMYRVSRRKFRSFCAEGITVQYDKVIQSIDYTAPTTVTATFTDGTTATGTLLVGTDGAQSTVRTHLFGPERARASGVPIRAVNLHVKYNDAAKALFVRQCHPIMTMGIHPDGYWLWISIQEVPDPNDPATWTFQLQTTWRKSDNDEDEEPVVTLAGLKKRAATFGEPFRSANLWIPDGTKVYENRLSYWEPMAWDNRDGRIVLAGDAAHPMTFQRGQGLNHGIADASKLTKCLAAAVAGETTWQAAVSEYQAEMIDRAGDEVRTSLANTLMLHDWSKMQDSPIMQRGGDPREKPAEASK</sequence>
<dbReference type="Pfam" id="PF13450">
    <property type="entry name" value="NAD_binding_8"/>
    <property type="match status" value="1"/>
</dbReference>
<dbReference type="Proteomes" id="UP000774617">
    <property type="component" value="Unassembled WGS sequence"/>
</dbReference>
<gene>
    <name evidence="8" type="ORF">B0J12DRAFT_752696</name>
</gene>
<organism evidence="8 9">
    <name type="scientific">Macrophomina phaseolina</name>
    <dbReference type="NCBI Taxonomy" id="35725"/>
    <lineage>
        <taxon>Eukaryota</taxon>
        <taxon>Fungi</taxon>
        <taxon>Dikarya</taxon>
        <taxon>Ascomycota</taxon>
        <taxon>Pezizomycotina</taxon>
        <taxon>Dothideomycetes</taxon>
        <taxon>Dothideomycetes incertae sedis</taxon>
        <taxon>Botryosphaeriales</taxon>
        <taxon>Botryosphaeriaceae</taxon>
        <taxon>Macrophomina</taxon>
    </lineage>
</organism>
<dbReference type="PRINTS" id="PR00420">
    <property type="entry name" value="RNGMNOXGNASE"/>
</dbReference>
<evidence type="ECO:0000256" key="4">
    <source>
        <dbReference type="ARBA" id="ARBA00023002"/>
    </source>
</evidence>
<comment type="caution">
    <text evidence="8">The sequence shown here is derived from an EMBL/GenBank/DDBJ whole genome shotgun (WGS) entry which is preliminary data.</text>
</comment>
<evidence type="ECO:0000256" key="2">
    <source>
        <dbReference type="ARBA" id="ARBA00022630"/>
    </source>
</evidence>
<comment type="cofactor">
    <cofactor evidence="1">
        <name>FAD</name>
        <dbReference type="ChEBI" id="CHEBI:57692"/>
    </cofactor>
</comment>
<keyword evidence="2" id="KW-0285">Flavoprotein</keyword>